<dbReference type="RefSeq" id="WP_275632855.1">
    <property type="nucleotide sequence ID" value="NZ_JARGYD010000004.1"/>
</dbReference>
<gene>
    <name evidence="1" type="ORF">ACFOGP_09145</name>
</gene>
<dbReference type="EMBL" id="JBHRTB010000010">
    <property type="protein sequence ID" value="MFC3142873.1"/>
    <property type="molecule type" value="Genomic_DNA"/>
</dbReference>
<dbReference type="Gene3D" id="1.25.40.10">
    <property type="entry name" value="Tetratricopeptide repeat domain"/>
    <property type="match status" value="1"/>
</dbReference>
<keyword evidence="2" id="KW-1185">Reference proteome</keyword>
<name>A0ABV7GQD2_9RHOB</name>
<evidence type="ECO:0000313" key="1">
    <source>
        <dbReference type="EMBL" id="MFC3142873.1"/>
    </source>
</evidence>
<accession>A0ABV7GQD2</accession>
<protein>
    <recommendedName>
        <fullName evidence="3">Tetratricopeptide repeat protein</fullName>
    </recommendedName>
</protein>
<dbReference type="InterPro" id="IPR011990">
    <property type="entry name" value="TPR-like_helical_dom_sf"/>
</dbReference>
<proteinExistence type="predicted"/>
<evidence type="ECO:0008006" key="3">
    <source>
        <dbReference type="Google" id="ProtNLM"/>
    </source>
</evidence>
<dbReference type="Proteomes" id="UP001595632">
    <property type="component" value="Unassembled WGS sequence"/>
</dbReference>
<comment type="caution">
    <text evidence="1">The sequence shown here is derived from an EMBL/GenBank/DDBJ whole genome shotgun (WGS) entry which is preliminary data.</text>
</comment>
<organism evidence="1 2">
    <name type="scientific">Psychromarinibacter halotolerans</name>
    <dbReference type="NCBI Taxonomy" id="1775175"/>
    <lineage>
        <taxon>Bacteria</taxon>
        <taxon>Pseudomonadati</taxon>
        <taxon>Pseudomonadota</taxon>
        <taxon>Alphaproteobacteria</taxon>
        <taxon>Rhodobacterales</taxon>
        <taxon>Paracoccaceae</taxon>
        <taxon>Psychromarinibacter</taxon>
    </lineage>
</organism>
<dbReference type="SUPFAM" id="SSF48452">
    <property type="entry name" value="TPR-like"/>
    <property type="match status" value="1"/>
</dbReference>
<reference evidence="2" key="1">
    <citation type="journal article" date="2019" name="Int. J. Syst. Evol. Microbiol.">
        <title>The Global Catalogue of Microorganisms (GCM) 10K type strain sequencing project: providing services to taxonomists for standard genome sequencing and annotation.</title>
        <authorList>
            <consortium name="The Broad Institute Genomics Platform"/>
            <consortium name="The Broad Institute Genome Sequencing Center for Infectious Disease"/>
            <person name="Wu L."/>
            <person name="Ma J."/>
        </authorList>
    </citation>
    <scope>NUCLEOTIDE SEQUENCE [LARGE SCALE GENOMIC DNA]</scope>
    <source>
        <strain evidence="2">KCTC 52366</strain>
    </source>
</reference>
<evidence type="ECO:0000313" key="2">
    <source>
        <dbReference type="Proteomes" id="UP001595632"/>
    </source>
</evidence>
<sequence length="174" mass="18351">MIQAALIKVVLVSGIGLALAGCKGVDVSTSRAGFKANYLVARVALEGGQYDKALRQYASLLRTAGPLEPRLRLEYAHALLRAGKYGKAADEARRVSMELSGTGRSAALAVLGTAEHETARAAILKGKTGLETANRMKAAKAALTEMLANNPELDPTGGMATRLQQIETELFTVL</sequence>